<feature type="domain" description="AB hydrolase-1" evidence="1">
    <location>
        <begin position="29"/>
        <end position="264"/>
    </location>
</feature>
<dbReference type="PRINTS" id="PR00412">
    <property type="entry name" value="EPOXHYDRLASE"/>
</dbReference>
<dbReference type="InterPro" id="IPR029058">
    <property type="entry name" value="AB_hydrolase_fold"/>
</dbReference>
<gene>
    <name evidence="2" type="ORF">IFT93_03605</name>
</gene>
<dbReference type="SUPFAM" id="SSF53474">
    <property type="entry name" value="alpha/beta-Hydrolases"/>
    <property type="match status" value="1"/>
</dbReference>
<accession>A0ABR8ZPR8</accession>
<evidence type="ECO:0000313" key="3">
    <source>
        <dbReference type="Proteomes" id="UP000661012"/>
    </source>
</evidence>
<dbReference type="GO" id="GO:0016787">
    <property type="term" value="F:hydrolase activity"/>
    <property type="evidence" value="ECO:0007669"/>
    <property type="project" value="UniProtKB-KW"/>
</dbReference>
<dbReference type="InterPro" id="IPR000639">
    <property type="entry name" value="Epox_hydrolase-like"/>
</dbReference>
<reference evidence="2 3" key="1">
    <citation type="journal article" date="2020" name="FEMS Microbiol. Ecol.">
        <title>Temporal dynamics of bacterial communities during seed development and maturation.</title>
        <authorList>
            <person name="Chesneau G."/>
            <person name="Torres-Cortes G."/>
            <person name="Briand M."/>
            <person name="Darrasse A."/>
            <person name="Preveaux A."/>
            <person name="Marais C."/>
            <person name="Jacques M.A."/>
            <person name="Shade A."/>
            <person name="Barret M."/>
        </authorList>
    </citation>
    <scope>NUCLEOTIDE SEQUENCE [LARGE SCALE GENOMIC DNA]</scope>
    <source>
        <strain evidence="2 3">CFBP13732</strain>
    </source>
</reference>
<dbReference type="PANTHER" id="PTHR43798:SF33">
    <property type="entry name" value="HYDROLASE, PUTATIVE (AFU_ORTHOLOGUE AFUA_2G14860)-RELATED"/>
    <property type="match status" value="1"/>
</dbReference>
<dbReference type="RefSeq" id="WP_162900960.1">
    <property type="nucleotide sequence ID" value="NZ_CP022725.1"/>
</dbReference>
<keyword evidence="3" id="KW-1185">Reference proteome</keyword>
<dbReference type="Proteomes" id="UP000661012">
    <property type="component" value="Unassembled WGS sequence"/>
</dbReference>
<dbReference type="GeneID" id="67476131"/>
<evidence type="ECO:0000259" key="1">
    <source>
        <dbReference type="Pfam" id="PF00561"/>
    </source>
</evidence>
<comment type="caution">
    <text evidence="2">The sequence shown here is derived from an EMBL/GenBank/DDBJ whole genome shotgun (WGS) entry which is preliminary data.</text>
</comment>
<dbReference type="PRINTS" id="PR00111">
    <property type="entry name" value="ABHYDROLASE"/>
</dbReference>
<protein>
    <submittedName>
        <fullName evidence="2">Alpha/beta hydrolase</fullName>
    </submittedName>
</protein>
<name>A0ABR8ZPR8_9GAMM</name>
<proteinExistence type="predicted"/>
<organism evidence="2 3">
    <name type="scientific">Erwinia persicina</name>
    <dbReference type="NCBI Taxonomy" id="55211"/>
    <lineage>
        <taxon>Bacteria</taxon>
        <taxon>Pseudomonadati</taxon>
        <taxon>Pseudomonadota</taxon>
        <taxon>Gammaproteobacteria</taxon>
        <taxon>Enterobacterales</taxon>
        <taxon>Erwiniaceae</taxon>
        <taxon>Erwinia</taxon>
    </lineage>
</organism>
<dbReference type="PANTHER" id="PTHR43798">
    <property type="entry name" value="MONOACYLGLYCEROL LIPASE"/>
    <property type="match status" value="1"/>
</dbReference>
<dbReference type="InterPro" id="IPR050266">
    <property type="entry name" value="AB_hydrolase_sf"/>
</dbReference>
<dbReference type="Gene3D" id="3.40.50.1820">
    <property type="entry name" value="alpha/beta hydrolase"/>
    <property type="match status" value="1"/>
</dbReference>
<keyword evidence="2" id="KW-0378">Hydrolase</keyword>
<dbReference type="InterPro" id="IPR000073">
    <property type="entry name" value="AB_hydrolase_1"/>
</dbReference>
<dbReference type="Pfam" id="PF00561">
    <property type="entry name" value="Abhydrolase_1"/>
    <property type="match status" value="1"/>
</dbReference>
<evidence type="ECO:0000313" key="2">
    <source>
        <dbReference type="EMBL" id="MBD8105505.1"/>
    </source>
</evidence>
<sequence>MPREHSLLNQHVVINGCRIAAGVHGSGIPLVLVHGTPAHTVIWQALVPLWVDAGFQVHLYDLPGYGASERPLQADTSVAAQVAFLHDLLDHWQLEKTHLFGHDIGGAIALRLALDEPQRLLTLTVADAPCYDSWPSPTWRDMRDRYAEYALTPASEHRSTMTRQLKMAVFNKPLMAGERLEQFLAPLCGTLGQASFYQHQVAHYNACYTADFAERLPQLRLPVQILWGADDEWQPVHYARRLQHDIPGSTLHIYQHAGHFLMEDIPQPVAAQVIAFVNQSTRR</sequence>
<dbReference type="EMBL" id="JACYNN010000002">
    <property type="protein sequence ID" value="MBD8105505.1"/>
    <property type="molecule type" value="Genomic_DNA"/>
</dbReference>